<feature type="compositionally biased region" description="Basic residues" evidence="1">
    <location>
        <begin position="26"/>
        <end position="47"/>
    </location>
</feature>
<name>A0A4S8PC88_9ACTN</name>
<comment type="caution">
    <text evidence="2">The sequence shown here is derived from an EMBL/GenBank/DDBJ whole genome shotgun (WGS) entry which is preliminary data.</text>
</comment>
<dbReference type="EMBL" id="STGX01000009">
    <property type="protein sequence ID" value="THV27938.1"/>
    <property type="molecule type" value="Genomic_DNA"/>
</dbReference>
<evidence type="ECO:0000313" key="2">
    <source>
        <dbReference type="EMBL" id="THV27938.1"/>
    </source>
</evidence>
<feature type="region of interest" description="Disordered" evidence="1">
    <location>
        <begin position="1"/>
        <end position="71"/>
    </location>
</feature>
<evidence type="ECO:0000313" key="3">
    <source>
        <dbReference type="Proteomes" id="UP000305792"/>
    </source>
</evidence>
<protein>
    <submittedName>
        <fullName evidence="2">Uncharacterized protein</fullName>
    </submittedName>
</protein>
<feature type="compositionally biased region" description="Low complexity" evidence="1">
    <location>
        <begin position="1"/>
        <end position="11"/>
    </location>
</feature>
<accession>A0A4S8PC88</accession>
<sequence>MPHLPALGLRAALRRPRRSRPDPVHLRRRRRRRPRRRRPRRRHRHVARDRAHPPLGRPVPAGRLRVDSDTR</sequence>
<gene>
    <name evidence="2" type="ORF">E9998_13185</name>
</gene>
<keyword evidence="3" id="KW-1185">Reference proteome</keyword>
<dbReference type="AlphaFoldDB" id="A0A4S8PC88"/>
<organism evidence="2 3">
    <name type="scientific">Glycomyces paridis</name>
    <dbReference type="NCBI Taxonomy" id="2126555"/>
    <lineage>
        <taxon>Bacteria</taxon>
        <taxon>Bacillati</taxon>
        <taxon>Actinomycetota</taxon>
        <taxon>Actinomycetes</taxon>
        <taxon>Glycomycetales</taxon>
        <taxon>Glycomycetaceae</taxon>
        <taxon>Glycomyces</taxon>
    </lineage>
</organism>
<proteinExistence type="predicted"/>
<reference evidence="2 3" key="1">
    <citation type="journal article" date="2018" name="Int. J. Syst. Evol. Microbiol.">
        <title>Glycomyces paridis sp. nov., isolated from the medicinal plant Paris polyphylla.</title>
        <authorList>
            <person name="Fang X.M."/>
            <person name="Bai J.L."/>
            <person name="Su J."/>
            <person name="Zhao L.L."/>
            <person name="Liu H.Y."/>
            <person name="Ma B.P."/>
            <person name="Zhang Y.Q."/>
            <person name="Yu L.Y."/>
        </authorList>
    </citation>
    <scope>NUCLEOTIDE SEQUENCE [LARGE SCALE GENOMIC DNA]</scope>
    <source>
        <strain evidence="2 3">CPCC 204357</strain>
    </source>
</reference>
<dbReference type="Proteomes" id="UP000305792">
    <property type="component" value="Unassembled WGS sequence"/>
</dbReference>
<evidence type="ECO:0000256" key="1">
    <source>
        <dbReference type="SAM" id="MobiDB-lite"/>
    </source>
</evidence>